<dbReference type="InterPro" id="IPR050164">
    <property type="entry name" value="Peptidase_C19"/>
</dbReference>
<evidence type="ECO:0000256" key="8">
    <source>
        <dbReference type="ARBA" id="ARBA00022801"/>
    </source>
</evidence>
<sequence>MTVEQNVLQQSAAQKHQQTFLNQLREITGINDAQILQQALKDSNGNLELAVAFLTAKNAKTPQQEETAYYQTALPGNDRYISVGSQADTNVIDLTGDDKDDLQRAIALSLAESNRAFRETGITDEEQAISRVLEASIAENKACLKRTPTEVWRDSRNPYDRKRQDRAPVGLKNVGNTCWFSAVIQSLFNLLEFRRLVLNYKPPSNAQDLPRNQKEHRNLPFMRELRYLFALLVGTKRKYVDPSRAVEILKDAFKSNDSQQAVLARLIYSSPVLGHRFRVNLFSVFQFRLLKEFYGRTTVIAYSCLSASGELGPKERMAEQDVSEFTHKLLDWLEDAFQMKAEEETDEEKPKNPMVELFYGRFLAVGVLEGKKFENTEMFGQYPLQVNGFKDLHECLEAAMIEGEIESLHSENSGKSGQEHWFTELPPVLTFELSRFEFNQALGRPEKIHNKLEFPQVLYLDRYMHRNREITRIKREEIKRLKDYLTVLQQRLERYLSYGSGPKRFPLVDVLQYALEFASSKPVCTSPVDDLDASSPSSGSVPSQTLPSTTDQQGAPPSELPSTSPASVTAVSSRSVVHKPFTQSRIPPDLPMHPAPRHITEEELSVLESCLHRWRTEIENDTRDLQESISRIHRTIELMYSDKSMIQVPYRLHAVLVHEGQANAGHYWAYIFDHRENRWMKYNDIAVTKSSWEELVRDSFGGYRNASAYCLMYINDKPQFLMQEEFNKETGQALVGIETLPPDLRDFVEEDNLRFEKELEEWDAQVAQKALQEKLLATQKLRESESSVTTAQAGEPEYLEQPSRSDFSKHLKEETIRIITKASHEHEDKSPETVLQSAIKLEYSRLVKLAQEDTPPETDYRLHHVVVYFIQNQAPKKIIEKTLLEQFGDRNLSFDERCHNIMKVAQAKIEMIKPEEVNLEEYEEWHQDYRKFRETTMYLIIGLENFQRESYIDSLLFLICAYQNNKELLSKGPYRGHDEELISHYRRECLLKLNEQAAELFESGEDREVNNGLIIMNEFIVPFLPLLLVDEMEEKDILAVEDMRNRWCSYLGQEMESNLQEKLTDFLPKLLDCSTEIKGFHEPPKLPSYSTHELCERFARIMLSLSRTPADGR</sequence>
<evidence type="ECO:0000313" key="14">
    <source>
        <dbReference type="Proteomes" id="UP001652581"/>
    </source>
</evidence>
<dbReference type="Gene3D" id="3.90.70.10">
    <property type="entry name" value="Cysteine proteinases"/>
    <property type="match status" value="1"/>
</dbReference>
<dbReference type="Pfam" id="PF00443">
    <property type="entry name" value="UCH"/>
    <property type="match status" value="1"/>
</dbReference>
<dbReference type="SMART" id="SM00726">
    <property type="entry name" value="UIM"/>
    <property type="match status" value="1"/>
</dbReference>
<dbReference type="Pfam" id="PF22566">
    <property type="entry name" value="UBA_8"/>
    <property type="match status" value="1"/>
</dbReference>
<dbReference type="InterPro" id="IPR001394">
    <property type="entry name" value="Peptidase_C19_UCH"/>
</dbReference>
<dbReference type="InterPro" id="IPR054108">
    <property type="entry name" value="USP25/28_UIM"/>
</dbReference>
<dbReference type="Gene3D" id="6.10.250.1720">
    <property type="match status" value="1"/>
</dbReference>
<keyword evidence="6" id="KW-0645">Protease</keyword>
<feature type="domain" description="USP" evidence="13">
    <location>
        <begin position="169"/>
        <end position="716"/>
    </location>
</feature>
<gene>
    <name evidence="15" type="primary">USP25</name>
</gene>
<feature type="region of interest" description="Disordered" evidence="12">
    <location>
        <begin position="522"/>
        <end position="575"/>
    </location>
</feature>
<evidence type="ECO:0000256" key="11">
    <source>
        <dbReference type="ARBA" id="ARBA00023242"/>
    </source>
</evidence>
<accession>A0ABM5DSQ5</accession>
<dbReference type="PROSITE" id="PS50330">
    <property type="entry name" value="UIM"/>
    <property type="match status" value="1"/>
</dbReference>
<protein>
    <recommendedName>
        <fullName evidence="3">ubiquitinyl hydrolase 1</fullName>
        <ecNumber evidence="3">3.4.19.12</ecNumber>
    </recommendedName>
</protein>
<keyword evidence="9" id="KW-0788">Thiol protease</keyword>
<comment type="subcellular location">
    <subcellularLocation>
        <location evidence="2">Nucleus</location>
    </subcellularLocation>
</comment>
<reference evidence="15" key="2">
    <citation type="submission" date="2025-08" db="UniProtKB">
        <authorList>
            <consortium name="RefSeq"/>
        </authorList>
    </citation>
    <scope>IDENTIFICATION</scope>
</reference>
<evidence type="ECO:0000256" key="12">
    <source>
        <dbReference type="SAM" id="MobiDB-lite"/>
    </source>
</evidence>
<dbReference type="InterPro" id="IPR009060">
    <property type="entry name" value="UBA-like_sf"/>
</dbReference>
<dbReference type="PANTHER" id="PTHR24006:SF666">
    <property type="entry name" value="UBIQUITIN CARBOXYL-TERMINAL HYDROLASE 25"/>
    <property type="match status" value="1"/>
</dbReference>
<keyword evidence="14" id="KW-1185">Reference proteome</keyword>
<evidence type="ECO:0000256" key="4">
    <source>
        <dbReference type="ARBA" id="ARBA00022499"/>
    </source>
</evidence>
<dbReference type="InterPro" id="IPR028889">
    <property type="entry name" value="USP"/>
</dbReference>
<keyword evidence="5" id="KW-0597">Phosphoprotein</keyword>
<evidence type="ECO:0000313" key="15">
    <source>
        <dbReference type="RefSeq" id="XP_072823923.1"/>
    </source>
</evidence>
<keyword evidence="7" id="KW-0833">Ubl conjugation pathway</keyword>
<evidence type="ECO:0000256" key="1">
    <source>
        <dbReference type="ARBA" id="ARBA00000707"/>
    </source>
</evidence>
<dbReference type="PROSITE" id="PS00972">
    <property type="entry name" value="USP_1"/>
    <property type="match status" value="1"/>
</dbReference>
<evidence type="ECO:0000259" key="13">
    <source>
        <dbReference type="PROSITE" id="PS50235"/>
    </source>
</evidence>
<name>A0ABM5DSQ5_VICPA</name>
<evidence type="ECO:0000256" key="10">
    <source>
        <dbReference type="ARBA" id="ARBA00022843"/>
    </source>
</evidence>
<dbReference type="Proteomes" id="UP001652581">
    <property type="component" value="Chromosome 1"/>
</dbReference>
<dbReference type="InterPro" id="IPR054109">
    <property type="entry name" value="UBA_8"/>
</dbReference>
<feature type="compositionally biased region" description="Polar residues" evidence="12">
    <location>
        <begin position="544"/>
        <end position="555"/>
    </location>
</feature>
<evidence type="ECO:0000256" key="3">
    <source>
        <dbReference type="ARBA" id="ARBA00012759"/>
    </source>
</evidence>
<dbReference type="PANTHER" id="PTHR24006">
    <property type="entry name" value="UBIQUITIN CARBOXYL-TERMINAL HYDROLASE"/>
    <property type="match status" value="1"/>
</dbReference>
<dbReference type="PROSITE" id="PS50235">
    <property type="entry name" value="USP_3"/>
    <property type="match status" value="1"/>
</dbReference>
<dbReference type="InterPro" id="IPR003903">
    <property type="entry name" value="UIM_dom"/>
</dbReference>
<keyword evidence="8 15" id="KW-0378">Hydrolase</keyword>
<dbReference type="CDD" id="cd20486">
    <property type="entry name" value="USP25_C"/>
    <property type="match status" value="1"/>
</dbReference>
<keyword evidence="4" id="KW-1017">Isopeptide bond</keyword>
<dbReference type="RefSeq" id="XP_072823923.1">
    <property type="nucleotide sequence ID" value="XM_072967822.1"/>
</dbReference>
<dbReference type="GO" id="GO:0016787">
    <property type="term" value="F:hydrolase activity"/>
    <property type="evidence" value="ECO:0007669"/>
    <property type="project" value="UniProtKB-KW"/>
</dbReference>
<dbReference type="InterPro" id="IPR018200">
    <property type="entry name" value="USP_CS"/>
</dbReference>
<dbReference type="SUPFAM" id="SSF54001">
    <property type="entry name" value="Cysteine proteinases"/>
    <property type="match status" value="1"/>
</dbReference>
<evidence type="ECO:0000256" key="6">
    <source>
        <dbReference type="ARBA" id="ARBA00022670"/>
    </source>
</evidence>
<dbReference type="Pfam" id="PF21909">
    <property type="entry name" value="USP_UIM_N"/>
    <property type="match status" value="1"/>
</dbReference>
<dbReference type="GeneID" id="102525505"/>
<comment type="catalytic activity">
    <reaction evidence="1">
        <text>Thiol-dependent hydrolysis of ester, thioester, amide, peptide and isopeptide bonds formed by the C-terminal Gly of ubiquitin (a 76-residue protein attached to proteins as an intracellular targeting signal).</text>
        <dbReference type="EC" id="3.4.19.12"/>
    </reaction>
</comment>
<proteinExistence type="predicted"/>
<keyword evidence="11" id="KW-0539">Nucleus</keyword>
<reference evidence="14" key="1">
    <citation type="submission" date="2025-05" db="UniProtKB">
        <authorList>
            <consortium name="RefSeq"/>
        </authorList>
    </citation>
    <scope>NUCLEOTIDE SEQUENCE [LARGE SCALE GENOMIC DNA]</scope>
</reference>
<feature type="region of interest" description="Disordered" evidence="12">
    <location>
        <begin position="782"/>
        <end position="807"/>
    </location>
</feature>
<dbReference type="CDD" id="cd14354">
    <property type="entry name" value="UBA_UBP25"/>
    <property type="match status" value="1"/>
</dbReference>
<feature type="compositionally biased region" description="Low complexity" evidence="12">
    <location>
        <begin position="561"/>
        <end position="575"/>
    </location>
</feature>
<dbReference type="CDD" id="cd02665">
    <property type="entry name" value="Peptidase_C19I"/>
    <property type="match status" value="1"/>
</dbReference>
<feature type="compositionally biased region" description="Low complexity" evidence="12">
    <location>
        <begin position="534"/>
        <end position="543"/>
    </location>
</feature>
<keyword evidence="10" id="KW-0832">Ubl conjugation</keyword>
<evidence type="ECO:0000256" key="9">
    <source>
        <dbReference type="ARBA" id="ARBA00022807"/>
    </source>
</evidence>
<dbReference type="InterPro" id="IPR038765">
    <property type="entry name" value="Papain-like_cys_pep_sf"/>
</dbReference>
<organism evidence="14 15">
    <name type="scientific">Vicugna pacos</name>
    <name type="common">Alpaca</name>
    <name type="synonym">Lama pacos</name>
    <dbReference type="NCBI Taxonomy" id="30538"/>
    <lineage>
        <taxon>Eukaryota</taxon>
        <taxon>Metazoa</taxon>
        <taxon>Chordata</taxon>
        <taxon>Craniata</taxon>
        <taxon>Vertebrata</taxon>
        <taxon>Euteleostomi</taxon>
        <taxon>Mammalia</taxon>
        <taxon>Eutheria</taxon>
        <taxon>Laurasiatheria</taxon>
        <taxon>Artiodactyla</taxon>
        <taxon>Tylopoda</taxon>
        <taxon>Camelidae</taxon>
        <taxon>Vicugna</taxon>
    </lineage>
</organism>
<evidence type="ECO:0000256" key="2">
    <source>
        <dbReference type="ARBA" id="ARBA00004123"/>
    </source>
</evidence>
<dbReference type="EC" id="3.4.19.12" evidence="3"/>
<evidence type="ECO:0000256" key="7">
    <source>
        <dbReference type="ARBA" id="ARBA00022786"/>
    </source>
</evidence>
<dbReference type="PROSITE" id="PS00973">
    <property type="entry name" value="USP_2"/>
    <property type="match status" value="1"/>
</dbReference>
<dbReference type="SUPFAM" id="SSF46934">
    <property type="entry name" value="UBA-like"/>
    <property type="match status" value="1"/>
</dbReference>
<dbReference type="Gene3D" id="1.10.8.10">
    <property type="entry name" value="DNA helicase RuvA subunit, C-terminal domain"/>
    <property type="match status" value="1"/>
</dbReference>
<evidence type="ECO:0000256" key="5">
    <source>
        <dbReference type="ARBA" id="ARBA00022553"/>
    </source>
</evidence>